<gene>
    <name evidence="1" type="ORF">ACOLOM_LOCUS1586</name>
</gene>
<sequence>MGWDAFGLPAENAAMERGIHPADWTKSNIASMKIQMEKILTDFDWDREVTTCYPEYYKWTQYLFLQMYKAGLAYQKEAVVNWDPIDQTVLANEQVDSEGRSWRSGAKVECRKLKQWFLKITRFVEPLLNDLDTLDKWPDRVKQMQRFWIGKSRGAEFDFVVNLSSHESPYTIKVFTSRPDTIFGVQYLAISMDHPLISKEYFPQETLSSVLEFVEIFEHQGTRLKDEKVGKGVYATHPITGSPVPIYVAPYVVSDYGTGAVMGVPAHDERDWEFFKQNLLDSEGDVKRVVEPPEQRGSLKLDPSSNRVYTSLGILTDDCGKYAGLSSKEAMKRIVHDAQEAGPFSSQKASELLPVNIYGMFFLGNDTNVANKDEPFKQLITQGMVHGKTFKDPKSGRFLKPEEIDLTDPSNPIQISTGLTPVVTFEKMSKSKYNGVDPETTINNYGADATRLHMLYKAPVSEVLEWEEASIVGMQRWILRVRRLVENVVSKGLRTIDSSAISNLSLMSKAEKETYRIINITIKEVTAALEEGHSFNTAISSLIKLTNHLIGISPNLSEKTLQERATVDSNNLSLYEYGVRALIKMISPMAPAIGEEFWEILNKDQHYWQQPVNDVDTVNLKSTIFDESWPKVDEKGLNVEEVTCVVQVGRSSRFVCEDLIVGN</sequence>
<organism evidence="1 2">
    <name type="scientific">Acaulospora colombiana</name>
    <dbReference type="NCBI Taxonomy" id="27376"/>
    <lineage>
        <taxon>Eukaryota</taxon>
        <taxon>Fungi</taxon>
        <taxon>Fungi incertae sedis</taxon>
        <taxon>Mucoromycota</taxon>
        <taxon>Glomeromycotina</taxon>
        <taxon>Glomeromycetes</taxon>
        <taxon>Diversisporales</taxon>
        <taxon>Acaulosporaceae</taxon>
        <taxon>Acaulospora</taxon>
    </lineage>
</organism>
<protein>
    <submittedName>
        <fullName evidence="1">10350_t:CDS:1</fullName>
    </submittedName>
</protein>
<keyword evidence="2" id="KW-1185">Reference proteome</keyword>
<name>A0ACA9KG69_9GLOM</name>
<dbReference type="EMBL" id="CAJVPT010001918">
    <property type="protein sequence ID" value="CAG8470962.1"/>
    <property type="molecule type" value="Genomic_DNA"/>
</dbReference>
<reference evidence="1" key="1">
    <citation type="submission" date="2021-06" db="EMBL/GenBank/DDBJ databases">
        <authorList>
            <person name="Kallberg Y."/>
            <person name="Tangrot J."/>
            <person name="Rosling A."/>
        </authorList>
    </citation>
    <scope>NUCLEOTIDE SEQUENCE</scope>
    <source>
        <strain evidence="1">CL356</strain>
    </source>
</reference>
<evidence type="ECO:0000313" key="2">
    <source>
        <dbReference type="Proteomes" id="UP000789525"/>
    </source>
</evidence>
<evidence type="ECO:0000313" key="1">
    <source>
        <dbReference type="EMBL" id="CAG8470962.1"/>
    </source>
</evidence>
<proteinExistence type="predicted"/>
<accession>A0ACA9KG69</accession>
<dbReference type="Proteomes" id="UP000789525">
    <property type="component" value="Unassembled WGS sequence"/>
</dbReference>
<comment type="caution">
    <text evidence="1">The sequence shown here is derived from an EMBL/GenBank/DDBJ whole genome shotgun (WGS) entry which is preliminary data.</text>
</comment>